<sequence>MKQKIYKLKSNTLSRFLIGIACRNQNDSIAGLFVNTDPYDSIMCRETEFQAKKIELLINQGYENEILKIANIYQQKQNLSIFQSVQEIVKYIQSLKEDEASKFTRISGLDKLSPKGWHEGEKHNIMANIQRDFIKNGGKRGKEYAITALALYNLEIAIIERSKTDSYWGVKAEYVSKIGKGANELGTIHTIIGKELKEAAKDISTGKFIYNGIELDLELVEKKQKEIEKARSDEKLNIMNIKYNHDKFNTIEIFPIKKYRNRTQQQTQHYNTNSTSLAPSLTPNYTPKNKAHIR</sequence>
<organism evidence="2 3">
    <name type="scientific">Rickettsia bellii str. RML An4</name>
    <dbReference type="NCBI Taxonomy" id="1359193"/>
    <lineage>
        <taxon>Bacteria</taxon>
        <taxon>Pseudomonadati</taxon>
        <taxon>Pseudomonadota</taxon>
        <taxon>Alphaproteobacteria</taxon>
        <taxon>Rickettsiales</taxon>
        <taxon>Rickettsiaceae</taxon>
        <taxon>Rickettsieae</taxon>
        <taxon>Rickettsia</taxon>
        <taxon>belli group</taxon>
    </lineage>
</organism>
<name>A0A0F3QC71_RICBE</name>
<comment type="caution">
    <text evidence="2">The sequence shown here is derived from an EMBL/GenBank/DDBJ whole genome shotgun (WGS) entry which is preliminary data.</text>
</comment>
<dbReference type="RefSeq" id="WP_045798918.1">
    <property type="nucleotide sequence ID" value="NZ_LAOI01000001.1"/>
</dbReference>
<dbReference type="EMBL" id="LAOI01000001">
    <property type="protein sequence ID" value="KJV89751.1"/>
    <property type="molecule type" value="Genomic_DNA"/>
</dbReference>
<evidence type="ECO:0000256" key="1">
    <source>
        <dbReference type="SAM" id="MobiDB-lite"/>
    </source>
</evidence>
<dbReference type="AlphaFoldDB" id="A0A0F3QC71"/>
<evidence type="ECO:0000313" key="3">
    <source>
        <dbReference type="Proteomes" id="UP000033661"/>
    </source>
</evidence>
<feature type="region of interest" description="Disordered" evidence="1">
    <location>
        <begin position="263"/>
        <end position="294"/>
    </location>
</feature>
<reference evidence="2 3" key="1">
    <citation type="submission" date="2015-02" db="EMBL/GenBank/DDBJ databases">
        <title>Genome Sequencing of Rickettsiales.</title>
        <authorList>
            <person name="Daugherty S.C."/>
            <person name="Su Q."/>
            <person name="Abolude K."/>
            <person name="Beier-Sexton M."/>
            <person name="Carlyon J.A."/>
            <person name="Carter R."/>
            <person name="Day N.P."/>
            <person name="Dumler S.J."/>
            <person name="Dyachenko V."/>
            <person name="Godinez A."/>
            <person name="Kurtti T.J."/>
            <person name="Lichay M."/>
            <person name="Mullins K.E."/>
            <person name="Ott S."/>
            <person name="Pappas-Brown V."/>
            <person name="Paris D.H."/>
            <person name="Patel P."/>
            <person name="Richards A.L."/>
            <person name="Sadzewicz L."/>
            <person name="Sears K."/>
            <person name="Seidman D."/>
            <person name="Sengamalay N."/>
            <person name="Stenos J."/>
            <person name="Tallon L.J."/>
            <person name="Vincent G."/>
            <person name="Fraser C.M."/>
            <person name="Munderloh U."/>
            <person name="Dunning-Hotopp J.C."/>
        </authorList>
    </citation>
    <scope>NUCLEOTIDE SEQUENCE [LARGE SCALE GENOMIC DNA]</scope>
    <source>
        <strain evidence="2 3">RML An4</strain>
    </source>
</reference>
<dbReference type="Proteomes" id="UP000033661">
    <property type="component" value="Unassembled WGS sequence"/>
</dbReference>
<evidence type="ECO:0000313" key="2">
    <source>
        <dbReference type="EMBL" id="KJV89751.1"/>
    </source>
</evidence>
<accession>A0A0F3QC71</accession>
<dbReference type="PATRIC" id="fig|1359193.3.peg.712"/>
<feature type="compositionally biased region" description="Polar residues" evidence="1">
    <location>
        <begin position="263"/>
        <end position="287"/>
    </location>
</feature>
<proteinExistence type="predicted"/>
<keyword evidence="3" id="KW-1185">Reference proteome</keyword>
<gene>
    <name evidence="2" type="ORF">RBEAN4_0736</name>
</gene>
<protein>
    <submittedName>
        <fullName evidence="2">Uncharacterized protein</fullName>
    </submittedName>
</protein>